<evidence type="ECO:0000256" key="1">
    <source>
        <dbReference type="ARBA" id="ARBA00022737"/>
    </source>
</evidence>
<dbReference type="NCBIfam" id="TIGR00756">
    <property type="entry name" value="PPR"/>
    <property type="match status" value="1"/>
</dbReference>
<dbReference type="PANTHER" id="PTHR47926:SF359">
    <property type="entry name" value="PENTACOTRIPEPTIDE-REPEAT REGION OF PRORP DOMAIN-CONTAINING PROTEIN"/>
    <property type="match status" value="1"/>
</dbReference>
<sequence length="187" mass="20991">MSPDLNNHKDVNTICANPLSSSIHHPPLIAIVTTVAANAAVTTDHRQLCRHHPPPPATLLSLMFSCDAAPDKFIFPFVVKTCMIPNSINIGKQVHGLAIKTGFYRDIYFHNTMIVFYCKCGDWKCAHKVFDKMPVRNIVSWTSLIKELVSCGEFGAAREVFEGVTAIGGAANGDGQQRLWRWRWWRR</sequence>
<reference evidence="3 4" key="1">
    <citation type="submission" date="2024-01" db="EMBL/GenBank/DDBJ databases">
        <title>Genome assemblies of Stephania.</title>
        <authorList>
            <person name="Yang L."/>
        </authorList>
    </citation>
    <scope>NUCLEOTIDE SEQUENCE [LARGE SCALE GENOMIC DNA]</scope>
    <source>
        <strain evidence="3">JXDWG</strain>
        <tissue evidence="3">Leaf</tissue>
    </source>
</reference>
<dbReference type="PROSITE" id="PS51375">
    <property type="entry name" value="PPR"/>
    <property type="match status" value="1"/>
</dbReference>
<dbReference type="InterPro" id="IPR046960">
    <property type="entry name" value="PPR_At4g14850-like_plant"/>
</dbReference>
<organism evidence="3 4">
    <name type="scientific">Stephania cephalantha</name>
    <dbReference type="NCBI Taxonomy" id="152367"/>
    <lineage>
        <taxon>Eukaryota</taxon>
        <taxon>Viridiplantae</taxon>
        <taxon>Streptophyta</taxon>
        <taxon>Embryophyta</taxon>
        <taxon>Tracheophyta</taxon>
        <taxon>Spermatophyta</taxon>
        <taxon>Magnoliopsida</taxon>
        <taxon>Ranunculales</taxon>
        <taxon>Menispermaceae</taxon>
        <taxon>Menispermoideae</taxon>
        <taxon>Cissampelideae</taxon>
        <taxon>Stephania</taxon>
    </lineage>
</organism>
<evidence type="ECO:0008006" key="5">
    <source>
        <dbReference type="Google" id="ProtNLM"/>
    </source>
</evidence>
<dbReference type="Pfam" id="PF01535">
    <property type="entry name" value="PPR"/>
    <property type="match status" value="1"/>
</dbReference>
<dbReference type="GO" id="GO:0009451">
    <property type="term" value="P:RNA modification"/>
    <property type="evidence" value="ECO:0007669"/>
    <property type="project" value="InterPro"/>
</dbReference>
<gene>
    <name evidence="3" type="ORF">Scep_004660</name>
</gene>
<dbReference type="GO" id="GO:0003723">
    <property type="term" value="F:RNA binding"/>
    <property type="evidence" value="ECO:0007669"/>
    <property type="project" value="InterPro"/>
</dbReference>
<dbReference type="Proteomes" id="UP001419268">
    <property type="component" value="Unassembled WGS sequence"/>
</dbReference>
<evidence type="ECO:0000313" key="3">
    <source>
        <dbReference type="EMBL" id="KAK9158086.1"/>
    </source>
</evidence>
<dbReference type="InterPro" id="IPR011990">
    <property type="entry name" value="TPR-like_helical_dom_sf"/>
</dbReference>
<keyword evidence="1" id="KW-0677">Repeat</keyword>
<dbReference type="Gene3D" id="1.25.40.10">
    <property type="entry name" value="Tetratricopeptide repeat domain"/>
    <property type="match status" value="1"/>
</dbReference>
<name>A0AAP0KT39_9MAGN</name>
<dbReference type="AlphaFoldDB" id="A0AAP0KT39"/>
<protein>
    <recommendedName>
        <fullName evidence="5">Pentatricopeptide repeat-containing protein</fullName>
    </recommendedName>
</protein>
<dbReference type="InterPro" id="IPR002885">
    <property type="entry name" value="PPR_rpt"/>
</dbReference>
<feature type="repeat" description="PPR" evidence="2">
    <location>
        <begin position="106"/>
        <end position="140"/>
    </location>
</feature>
<accession>A0AAP0KT39</accession>
<dbReference type="Pfam" id="PF12854">
    <property type="entry name" value="PPR_1"/>
    <property type="match status" value="1"/>
</dbReference>
<dbReference type="EMBL" id="JBBNAG010000002">
    <property type="protein sequence ID" value="KAK9158086.1"/>
    <property type="molecule type" value="Genomic_DNA"/>
</dbReference>
<proteinExistence type="predicted"/>
<evidence type="ECO:0000313" key="4">
    <source>
        <dbReference type="Proteomes" id="UP001419268"/>
    </source>
</evidence>
<evidence type="ECO:0000256" key="2">
    <source>
        <dbReference type="PROSITE-ProRule" id="PRU00708"/>
    </source>
</evidence>
<comment type="caution">
    <text evidence="3">The sequence shown here is derived from an EMBL/GenBank/DDBJ whole genome shotgun (WGS) entry which is preliminary data.</text>
</comment>
<dbReference type="PANTHER" id="PTHR47926">
    <property type="entry name" value="PENTATRICOPEPTIDE REPEAT-CONTAINING PROTEIN"/>
    <property type="match status" value="1"/>
</dbReference>
<keyword evidence="4" id="KW-1185">Reference proteome</keyword>